<dbReference type="PANTHER" id="PTHR31025">
    <property type="entry name" value="SI:CH211-196P9.1-RELATED"/>
    <property type="match status" value="1"/>
</dbReference>
<feature type="compositionally biased region" description="Polar residues" evidence="1">
    <location>
        <begin position="31"/>
        <end position="40"/>
    </location>
</feature>
<dbReference type="EMBL" id="JAVHJS010000008">
    <property type="protein sequence ID" value="KAK2850379.1"/>
    <property type="molecule type" value="Genomic_DNA"/>
</dbReference>
<dbReference type="Proteomes" id="UP001187315">
    <property type="component" value="Unassembled WGS sequence"/>
</dbReference>
<evidence type="ECO:0000313" key="3">
    <source>
        <dbReference type="Proteomes" id="UP001187315"/>
    </source>
</evidence>
<comment type="caution">
    <text evidence="2">The sequence shown here is derived from an EMBL/GenBank/DDBJ whole genome shotgun (WGS) entry which is preliminary data.</text>
</comment>
<reference evidence="2" key="1">
    <citation type="submission" date="2023-08" db="EMBL/GenBank/DDBJ databases">
        <title>Pelteobagrus vachellii genome.</title>
        <authorList>
            <person name="Liu H."/>
        </authorList>
    </citation>
    <scope>NUCLEOTIDE SEQUENCE</scope>
    <source>
        <strain evidence="2">PRFRI_2022a</strain>
        <tissue evidence="2">Muscle</tissue>
    </source>
</reference>
<organism evidence="2 3">
    <name type="scientific">Tachysurus vachellii</name>
    <name type="common">Darkbarbel catfish</name>
    <name type="synonym">Pelteobagrus vachellii</name>
    <dbReference type="NCBI Taxonomy" id="175792"/>
    <lineage>
        <taxon>Eukaryota</taxon>
        <taxon>Metazoa</taxon>
        <taxon>Chordata</taxon>
        <taxon>Craniata</taxon>
        <taxon>Vertebrata</taxon>
        <taxon>Euteleostomi</taxon>
        <taxon>Actinopterygii</taxon>
        <taxon>Neopterygii</taxon>
        <taxon>Teleostei</taxon>
        <taxon>Ostariophysi</taxon>
        <taxon>Siluriformes</taxon>
        <taxon>Bagridae</taxon>
        <taxon>Tachysurus</taxon>
    </lineage>
</organism>
<feature type="compositionally biased region" description="Low complexity" evidence="1">
    <location>
        <begin position="18"/>
        <end position="29"/>
    </location>
</feature>
<keyword evidence="3" id="KW-1185">Reference proteome</keyword>
<name>A0AA88STB2_TACVA</name>
<evidence type="ECO:0000256" key="1">
    <source>
        <dbReference type="SAM" id="MobiDB-lite"/>
    </source>
</evidence>
<dbReference type="PANTHER" id="PTHR31025:SF29">
    <property type="entry name" value="SI:CH211-196P9.1"/>
    <property type="match status" value="1"/>
</dbReference>
<accession>A0AA88STB2</accession>
<gene>
    <name evidence="2" type="ORF">Q7C36_009162</name>
</gene>
<feature type="compositionally biased region" description="Polar residues" evidence="1">
    <location>
        <begin position="1"/>
        <end position="17"/>
    </location>
</feature>
<dbReference type="AlphaFoldDB" id="A0AA88STB2"/>
<proteinExistence type="predicted"/>
<protein>
    <submittedName>
        <fullName evidence="2">Uncharacterized protein</fullName>
    </submittedName>
</protein>
<evidence type="ECO:0000313" key="2">
    <source>
        <dbReference type="EMBL" id="KAK2850379.1"/>
    </source>
</evidence>
<feature type="region of interest" description="Disordered" evidence="1">
    <location>
        <begin position="1"/>
        <end position="43"/>
    </location>
</feature>
<sequence>MENHNLDSASPQASHGQSNLSLSSSIDSSDTQDTVIIEQSSSRKRMRLDDEAKKLVETILVQKPGGERIINKYNRTKSLGDETRRKMVNILAADMTEKNGTSPPRQVKEKYARGIVTLFPYLSDPFSKNGYEHYYDGESGTGYLAWRIKTIQKGLAKERRASFEGTQCVPNLIPFSFFIYHSAIFLRSRPPPPPPTLFLGTLCFWHLLQHYATQHVHFHSDHCVQHRCWQSEREPSSC</sequence>